<proteinExistence type="predicted"/>
<organism evidence="3 4">
    <name type="scientific">Plutella xylostella</name>
    <name type="common">Diamondback moth</name>
    <name type="synonym">Plutella maculipennis</name>
    <dbReference type="NCBI Taxonomy" id="51655"/>
    <lineage>
        <taxon>Eukaryota</taxon>
        <taxon>Metazoa</taxon>
        <taxon>Ecdysozoa</taxon>
        <taxon>Arthropoda</taxon>
        <taxon>Hexapoda</taxon>
        <taxon>Insecta</taxon>
        <taxon>Pterygota</taxon>
        <taxon>Neoptera</taxon>
        <taxon>Endopterygota</taxon>
        <taxon>Lepidoptera</taxon>
        <taxon>Glossata</taxon>
        <taxon>Ditrysia</taxon>
        <taxon>Yponomeutoidea</taxon>
        <taxon>Plutellidae</taxon>
        <taxon>Plutella</taxon>
    </lineage>
</organism>
<feature type="chain" id="PRO_5035910526" evidence="2">
    <location>
        <begin position="21"/>
        <end position="83"/>
    </location>
</feature>
<name>A0A8S4EPE3_PLUXY</name>
<dbReference type="Proteomes" id="UP000653454">
    <property type="component" value="Unassembled WGS sequence"/>
</dbReference>
<dbReference type="EMBL" id="CAJHNJ030000020">
    <property type="protein sequence ID" value="CAG9117988.1"/>
    <property type="molecule type" value="Genomic_DNA"/>
</dbReference>
<dbReference type="AlphaFoldDB" id="A0A8S4EPE3"/>
<gene>
    <name evidence="3" type="ORF">PLXY2_LOCUS6386</name>
</gene>
<accession>A0A8S4EPE3</accession>
<protein>
    <submittedName>
        <fullName evidence="3">(diamondback moth) hypothetical protein</fullName>
    </submittedName>
</protein>
<reference evidence="3" key="1">
    <citation type="submission" date="2020-11" db="EMBL/GenBank/DDBJ databases">
        <authorList>
            <person name="Whiteford S."/>
        </authorList>
    </citation>
    <scope>NUCLEOTIDE SEQUENCE</scope>
</reference>
<evidence type="ECO:0000256" key="1">
    <source>
        <dbReference type="SAM" id="MobiDB-lite"/>
    </source>
</evidence>
<evidence type="ECO:0000313" key="3">
    <source>
        <dbReference type="EMBL" id="CAG9117988.1"/>
    </source>
</evidence>
<sequence>MSSTLAFVLLVAIVLNCCHAAPAPSERAQRSYQVHEPSYGSPAPAAPGYPHTGGSGYLLWGGNSYSKSSASASSSSGSGSVHG</sequence>
<comment type="caution">
    <text evidence="3">The sequence shown here is derived from an EMBL/GenBank/DDBJ whole genome shotgun (WGS) entry which is preliminary data.</text>
</comment>
<evidence type="ECO:0000256" key="2">
    <source>
        <dbReference type="SAM" id="SignalP"/>
    </source>
</evidence>
<keyword evidence="2" id="KW-0732">Signal</keyword>
<evidence type="ECO:0000313" key="4">
    <source>
        <dbReference type="Proteomes" id="UP000653454"/>
    </source>
</evidence>
<feature type="region of interest" description="Disordered" evidence="1">
    <location>
        <begin position="26"/>
        <end position="47"/>
    </location>
</feature>
<feature type="signal peptide" evidence="2">
    <location>
        <begin position="1"/>
        <end position="20"/>
    </location>
</feature>
<feature type="compositionally biased region" description="Low complexity" evidence="1">
    <location>
        <begin position="37"/>
        <end position="47"/>
    </location>
</feature>
<keyword evidence="4" id="KW-1185">Reference proteome</keyword>